<evidence type="ECO:0000256" key="1">
    <source>
        <dbReference type="ARBA" id="ARBA00006541"/>
    </source>
</evidence>
<keyword evidence="4 9" id="KW-0560">Oxidoreductase</keyword>
<comment type="caution">
    <text evidence="9">The sequence shown here is derived from an EMBL/GenBank/DDBJ whole genome shotgun (WGS) entry which is preliminary data.</text>
</comment>
<dbReference type="RefSeq" id="WP_307492065.1">
    <property type="nucleotide sequence ID" value="NZ_JAUSVB010000002.1"/>
</dbReference>
<sequence>MPDPTSWERTEAPAPARIVHLGLGAFARAHLLWYTQRANEAGTAERWGVAAFTGRSAAAAQPLARQDGLYTLLVRSPEGDAPTTIDALVAVHDGADADAWREYFRRPEVGVVTLTVTEAGYRRTSTGGLDRHDPEVARDIANLRAGGDAGTAPGRLVDGLRARRAAGTGPIAVVSCDNLPDNGRVARRVILDLASAVDPSLTDWIEQHVSFVSTMVDRITPATTEADRAVVRKLTGREDRSPVVTEPFSEWVLQGDFPAGRPRWEAAGARFVDDLEPYERRKLWLLNAGHSLLAYEGLARGLTTVADAFADPTCRAELEQLWSEAAEVLTLPAHDATAALRERFANARIEHRLAQIARDGSVKLPVRILTVAQARAVAGLPVGPAGAGVVAAWIDHLDGAASDPGAADLVARLPGQGSSARAVLALDAIAPRLARKDVFARHVAERLAVRRPTSPTLAGARP</sequence>
<keyword evidence="10" id="KW-1185">Reference proteome</keyword>
<evidence type="ECO:0000313" key="10">
    <source>
        <dbReference type="Proteomes" id="UP001239626"/>
    </source>
</evidence>
<evidence type="ECO:0000259" key="8">
    <source>
        <dbReference type="Pfam" id="PF08125"/>
    </source>
</evidence>
<comment type="similarity">
    <text evidence="1">Belongs to the mannitol dehydrogenase family.</text>
</comment>
<dbReference type="Gene3D" id="1.10.1040.10">
    <property type="entry name" value="N-(1-d-carboxylethyl)-l-norvaline Dehydrogenase, domain 2"/>
    <property type="match status" value="1"/>
</dbReference>
<dbReference type="Proteomes" id="UP001239626">
    <property type="component" value="Unassembled WGS sequence"/>
</dbReference>
<feature type="domain" description="Mannitol dehydrogenase N-terminal" evidence="7">
    <location>
        <begin position="17"/>
        <end position="265"/>
    </location>
</feature>
<evidence type="ECO:0000256" key="5">
    <source>
        <dbReference type="ARBA" id="ARBA00023027"/>
    </source>
</evidence>
<dbReference type="InterPro" id="IPR013131">
    <property type="entry name" value="Mannitol_DH_N"/>
</dbReference>
<dbReference type="Pfam" id="PF01232">
    <property type="entry name" value="Mannitol_dh"/>
    <property type="match status" value="1"/>
</dbReference>
<dbReference type="EMBL" id="JAUSVB010000002">
    <property type="protein sequence ID" value="MDQ0373808.1"/>
    <property type="molecule type" value="Genomic_DNA"/>
</dbReference>
<dbReference type="Pfam" id="PF08125">
    <property type="entry name" value="Mannitol_dh_C"/>
    <property type="match status" value="1"/>
</dbReference>
<evidence type="ECO:0000256" key="4">
    <source>
        <dbReference type="ARBA" id="ARBA00023002"/>
    </source>
</evidence>
<dbReference type="PANTHER" id="PTHR43362">
    <property type="entry name" value="MANNITOL DEHYDROGENASE DSF1-RELATED"/>
    <property type="match status" value="1"/>
</dbReference>
<feature type="domain" description="Mannitol dehydrogenase C-terminal" evidence="8">
    <location>
        <begin position="274"/>
        <end position="440"/>
    </location>
</feature>
<dbReference type="SUPFAM" id="SSF48179">
    <property type="entry name" value="6-phosphogluconate dehydrogenase C-terminal domain-like"/>
    <property type="match status" value="1"/>
</dbReference>
<accession>A0ABU0EFD4</accession>
<dbReference type="InterPro" id="IPR036291">
    <property type="entry name" value="NAD(P)-bd_dom_sf"/>
</dbReference>
<reference evidence="9 10" key="1">
    <citation type="submission" date="2023-07" db="EMBL/GenBank/DDBJ databases">
        <title>Sorghum-associated microbial communities from plants grown in Nebraska, USA.</title>
        <authorList>
            <person name="Schachtman D."/>
        </authorList>
    </citation>
    <scope>NUCLEOTIDE SEQUENCE [LARGE SCALE GENOMIC DNA]</scope>
    <source>
        <strain evidence="9 10">BE332</strain>
    </source>
</reference>
<dbReference type="InterPro" id="IPR000669">
    <property type="entry name" value="Mannitol_DH"/>
</dbReference>
<dbReference type="InterPro" id="IPR050988">
    <property type="entry name" value="Mannitol_DH/Oxidoreductase"/>
</dbReference>
<gene>
    <name evidence="9" type="ORF">J2X26_002119</name>
</gene>
<proteinExistence type="inferred from homology"/>
<dbReference type="InterPro" id="IPR013118">
    <property type="entry name" value="Mannitol_DH_C"/>
</dbReference>
<comment type="catalytic activity">
    <reaction evidence="6">
        <text>D-mannitol 1-phosphate + NAD(+) = beta-D-fructose 6-phosphate + NADH + H(+)</text>
        <dbReference type="Rhea" id="RHEA:19661"/>
        <dbReference type="ChEBI" id="CHEBI:15378"/>
        <dbReference type="ChEBI" id="CHEBI:57540"/>
        <dbReference type="ChEBI" id="CHEBI:57634"/>
        <dbReference type="ChEBI" id="CHEBI:57945"/>
        <dbReference type="ChEBI" id="CHEBI:61381"/>
        <dbReference type="EC" id="1.1.1.17"/>
    </reaction>
</comment>
<dbReference type="GO" id="GO:0008866">
    <property type="term" value="F:fructuronate reductase activity"/>
    <property type="evidence" value="ECO:0007669"/>
    <property type="project" value="UniProtKB-EC"/>
</dbReference>
<dbReference type="InterPro" id="IPR023027">
    <property type="entry name" value="Mannitol_DH_CS"/>
</dbReference>
<evidence type="ECO:0000256" key="3">
    <source>
        <dbReference type="ARBA" id="ARBA00016219"/>
    </source>
</evidence>
<dbReference type="PROSITE" id="PS00974">
    <property type="entry name" value="MANNITOL_DHGENASE"/>
    <property type="match status" value="1"/>
</dbReference>
<protein>
    <recommendedName>
        <fullName evidence="3">Mannitol-1-phosphate 5-dehydrogenase</fullName>
        <ecNumber evidence="2">1.1.1.17</ecNumber>
    </recommendedName>
</protein>
<dbReference type="PRINTS" id="PR00084">
    <property type="entry name" value="MTLDHDRGNASE"/>
</dbReference>
<dbReference type="EC" id="1.1.1.17" evidence="2"/>
<evidence type="ECO:0000256" key="2">
    <source>
        <dbReference type="ARBA" id="ARBA00012939"/>
    </source>
</evidence>
<dbReference type="PANTHER" id="PTHR43362:SF1">
    <property type="entry name" value="MANNITOL DEHYDROGENASE 2-RELATED"/>
    <property type="match status" value="1"/>
</dbReference>
<dbReference type="InterPro" id="IPR008927">
    <property type="entry name" value="6-PGluconate_DH-like_C_sf"/>
</dbReference>
<name>A0ABU0EFD4_9CELL</name>
<keyword evidence="5" id="KW-0520">NAD</keyword>
<evidence type="ECO:0000259" key="7">
    <source>
        <dbReference type="Pfam" id="PF01232"/>
    </source>
</evidence>
<evidence type="ECO:0000256" key="6">
    <source>
        <dbReference type="ARBA" id="ARBA00048615"/>
    </source>
</evidence>
<dbReference type="InterPro" id="IPR013328">
    <property type="entry name" value="6PGD_dom2"/>
</dbReference>
<organism evidence="9 10">
    <name type="scientific">Cellulomonas humilata</name>
    <dbReference type="NCBI Taxonomy" id="144055"/>
    <lineage>
        <taxon>Bacteria</taxon>
        <taxon>Bacillati</taxon>
        <taxon>Actinomycetota</taxon>
        <taxon>Actinomycetes</taxon>
        <taxon>Micrococcales</taxon>
        <taxon>Cellulomonadaceae</taxon>
        <taxon>Cellulomonas</taxon>
    </lineage>
</organism>
<dbReference type="Gene3D" id="3.40.50.720">
    <property type="entry name" value="NAD(P)-binding Rossmann-like Domain"/>
    <property type="match status" value="1"/>
</dbReference>
<evidence type="ECO:0000313" key="9">
    <source>
        <dbReference type="EMBL" id="MDQ0373808.1"/>
    </source>
</evidence>
<dbReference type="SUPFAM" id="SSF51735">
    <property type="entry name" value="NAD(P)-binding Rossmann-fold domains"/>
    <property type="match status" value="1"/>
</dbReference>